<name>A0A6M2ENJ7_9ROSI</name>
<evidence type="ECO:0000313" key="1">
    <source>
        <dbReference type="EMBL" id="NUU85025.1"/>
    </source>
</evidence>
<dbReference type="EMBL" id="GILB01004692">
    <property type="protein sequence ID" value="NUU85025.1"/>
    <property type="molecule type" value="Transcribed_RNA"/>
</dbReference>
<protein>
    <submittedName>
        <fullName evidence="1">Uncharacterized protein</fullName>
    </submittedName>
</protein>
<proteinExistence type="predicted"/>
<sequence>MAHVVNKTHNFELPFSWITLIQEGFKITLTKSGTDLLLPPYQATTVPGSSTSKHGSGAEIGASSQSCSLVDDGSGIVLLESEVLWVSRLSDNRVPKPWSVMELQSTCAYDSDTRNSPCSGTPLDFILEIWQSCFCTVASGRCRRSPTSSTI</sequence>
<dbReference type="AlphaFoldDB" id="A0A6M2ENJ7"/>
<reference evidence="1" key="1">
    <citation type="submission" date="2020-03" db="EMBL/GenBank/DDBJ databases">
        <authorList>
            <person name="Zhang R."/>
        </authorList>
    </citation>
    <scope>NUCLEOTIDE SEQUENCE</scope>
</reference>
<accession>A0A6M2ENJ7</accession>
<organism evidence="1">
    <name type="scientific">Populus davidiana</name>
    <dbReference type="NCBI Taxonomy" id="266767"/>
    <lineage>
        <taxon>Eukaryota</taxon>
        <taxon>Viridiplantae</taxon>
        <taxon>Streptophyta</taxon>
        <taxon>Embryophyta</taxon>
        <taxon>Tracheophyta</taxon>
        <taxon>Spermatophyta</taxon>
        <taxon>Magnoliopsida</taxon>
        <taxon>eudicotyledons</taxon>
        <taxon>Gunneridae</taxon>
        <taxon>Pentapetalae</taxon>
        <taxon>rosids</taxon>
        <taxon>fabids</taxon>
        <taxon>Malpighiales</taxon>
        <taxon>Salicaceae</taxon>
        <taxon>Saliceae</taxon>
        <taxon>Populus</taxon>
    </lineage>
</organism>